<reference evidence="2 3" key="1">
    <citation type="journal article" date="2024" name="Ann. Entomol. Soc. Am.">
        <title>Genomic analyses of the southern and eastern yellowjacket wasps (Hymenoptera: Vespidae) reveal evolutionary signatures of social life.</title>
        <authorList>
            <person name="Catto M.A."/>
            <person name="Caine P.B."/>
            <person name="Orr S.E."/>
            <person name="Hunt B.G."/>
            <person name="Goodisman M.A.D."/>
        </authorList>
    </citation>
    <scope>NUCLEOTIDE SEQUENCE [LARGE SCALE GENOMIC DNA]</scope>
    <source>
        <strain evidence="2">233</strain>
        <tissue evidence="2">Head and thorax</tissue>
    </source>
</reference>
<gene>
    <name evidence="2" type="ORF">V1478_017974</name>
</gene>
<dbReference type="EMBL" id="JAUDFV010000166">
    <property type="protein sequence ID" value="KAL2712451.1"/>
    <property type="molecule type" value="Genomic_DNA"/>
</dbReference>
<proteinExistence type="predicted"/>
<evidence type="ECO:0000256" key="1">
    <source>
        <dbReference type="SAM" id="MobiDB-lite"/>
    </source>
</evidence>
<feature type="region of interest" description="Disordered" evidence="1">
    <location>
        <begin position="33"/>
        <end position="83"/>
    </location>
</feature>
<comment type="caution">
    <text evidence="2">The sequence shown here is derived from an EMBL/GenBank/DDBJ whole genome shotgun (WGS) entry which is preliminary data.</text>
</comment>
<dbReference type="Proteomes" id="UP001607302">
    <property type="component" value="Unassembled WGS sequence"/>
</dbReference>
<name>A0ABD1ZVR6_VESSQ</name>
<organism evidence="2 3">
    <name type="scientific">Vespula squamosa</name>
    <name type="common">Southern yellow jacket</name>
    <name type="synonym">Wasp</name>
    <dbReference type="NCBI Taxonomy" id="30214"/>
    <lineage>
        <taxon>Eukaryota</taxon>
        <taxon>Metazoa</taxon>
        <taxon>Ecdysozoa</taxon>
        <taxon>Arthropoda</taxon>
        <taxon>Hexapoda</taxon>
        <taxon>Insecta</taxon>
        <taxon>Pterygota</taxon>
        <taxon>Neoptera</taxon>
        <taxon>Endopterygota</taxon>
        <taxon>Hymenoptera</taxon>
        <taxon>Apocrita</taxon>
        <taxon>Aculeata</taxon>
        <taxon>Vespoidea</taxon>
        <taxon>Vespidae</taxon>
        <taxon>Vespinae</taxon>
        <taxon>Vespula</taxon>
    </lineage>
</organism>
<sequence>MGEKIDILIGQNNWNERTNGRFVSPAYPLCIGEPRRNSEEIRKNNGNDREEGRKCRQGGCRRKKKKMKKKEEEEEEEDAWTKDLRSRGQLRRAPKYFCSDFVSREMERRECQKTGVRARN</sequence>
<protein>
    <submittedName>
        <fullName evidence="2">Uncharacterized protein</fullName>
    </submittedName>
</protein>
<evidence type="ECO:0000313" key="2">
    <source>
        <dbReference type="EMBL" id="KAL2712451.1"/>
    </source>
</evidence>
<feature type="compositionally biased region" description="Basic residues" evidence="1">
    <location>
        <begin position="55"/>
        <end position="68"/>
    </location>
</feature>
<feature type="compositionally biased region" description="Basic and acidic residues" evidence="1">
    <location>
        <begin position="33"/>
        <end position="54"/>
    </location>
</feature>
<dbReference type="AlphaFoldDB" id="A0ABD1ZVR6"/>
<keyword evidence="3" id="KW-1185">Reference proteome</keyword>
<accession>A0ABD1ZVR6</accession>
<evidence type="ECO:0000313" key="3">
    <source>
        <dbReference type="Proteomes" id="UP001607302"/>
    </source>
</evidence>